<evidence type="ECO:0000259" key="5">
    <source>
        <dbReference type="PROSITE" id="PS51077"/>
    </source>
</evidence>
<dbReference type="Proteomes" id="UP000324965">
    <property type="component" value="Unassembled WGS sequence"/>
</dbReference>
<feature type="compositionally biased region" description="Low complexity" evidence="4">
    <location>
        <begin position="264"/>
        <end position="273"/>
    </location>
</feature>
<evidence type="ECO:0000256" key="2">
    <source>
        <dbReference type="ARBA" id="ARBA00023125"/>
    </source>
</evidence>
<dbReference type="RefSeq" id="WP_149510768.1">
    <property type="nucleotide sequence ID" value="NZ_VDFC01000025.1"/>
</dbReference>
<evidence type="ECO:0000256" key="3">
    <source>
        <dbReference type="ARBA" id="ARBA00023163"/>
    </source>
</evidence>
<evidence type="ECO:0000313" key="8">
    <source>
        <dbReference type="Proteomes" id="UP000324965"/>
    </source>
</evidence>
<evidence type="ECO:0000313" key="7">
    <source>
        <dbReference type="EMBL" id="KAA0940579.1"/>
    </source>
</evidence>
<dbReference type="InterPro" id="IPR036390">
    <property type="entry name" value="WH_DNA-bd_sf"/>
</dbReference>
<reference evidence="7 8" key="1">
    <citation type="submission" date="2019-05" db="EMBL/GenBank/DDBJ databases">
        <authorList>
            <person name="Hariharan J."/>
            <person name="Choudoir M.J."/>
            <person name="Diebold P."/>
            <person name="Panke-Buisse K."/>
            <person name="Buckley D.H."/>
        </authorList>
    </citation>
    <scope>NUCLEOTIDE SEQUENCE [LARGE SCALE GENOMIC DNA]</scope>
    <source>
        <strain evidence="7 8">SUN51</strain>
    </source>
</reference>
<dbReference type="GO" id="GO:0003677">
    <property type="term" value="F:DNA binding"/>
    <property type="evidence" value="ECO:0007669"/>
    <property type="project" value="UniProtKB-KW"/>
</dbReference>
<feature type="domain" description="HTH iclR-type" evidence="5">
    <location>
        <begin position="13"/>
        <end position="73"/>
    </location>
</feature>
<dbReference type="PROSITE" id="PS51078">
    <property type="entry name" value="ICLR_ED"/>
    <property type="match status" value="1"/>
</dbReference>
<name>A0A5B0BHX6_9ACTN</name>
<dbReference type="Pfam" id="PF01614">
    <property type="entry name" value="IclR_C"/>
    <property type="match status" value="1"/>
</dbReference>
<dbReference type="PANTHER" id="PTHR30136:SF24">
    <property type="entry name" value="HTH-TYPE TRANSCRIPTIONAL REPRESSOR ALLR"/>
    <property type="match status" value="1"/>
</dbReference>
<keyword evidence="8" id="KW-1185">Reference proteome</keyword>
<dbReference type="SUPFAM" id="SSF55781">
    <property type="entry name" value="GAF domain-like"/>
    <property type="match status" value="1"/>
</dbReference>
<dbReference type="InterPro" id="IPR014757">
    <property type="entry name" value="Tscrpt_reg_IclR_C"/>
</dbReference>
<dbReference type="InterPro" id="IPR005471">
    <property type="entry name" value="Tscrpt_reg_IclR_N"/>
</dbReference>
<dbReference type="EMBL" id="VDFC01000025">
    <property type="protein sequence ID" value="KAA0940579.1"/>
    <property type="molecule type" value="Genomic_DNA"/>
</dbReference>
<feature type="domain" description="IclR-ED" evidence="6">
    <location>
        <begin position="74"/>
        <end position="254"/>
    </location>
</feature>
<dbReference type="GO" id="GO:0045892">
    <property type="term" value="P:negative regulation of DNA-templated transcription"/>
    <property type="evidence" value="ECO:0007669"/>
    <property type="project" value="TreeGrafter"/>
</dbReference>
<sequence>MGSYADEDVLLPNSVLGKAQLLLAAFESGADRLRLSELSRRSGVPKASAYRLARELVQWGLLDRHGETYELGIRLFHLGQRVPASAVLRTVARPLMADLFTRIRTAVHLAVLDGTHVLFLEKIAGEANVLTHSYVGGRLPASCTATGQMLLALAADGPERVAALADAGLPVLTPRSVTDPRVLAQRLSRAARQGYALEREGVRTGDASLAVPVALAGTEYAALSVTGPIAQVSVERHLSMLRAAADSIERGVAQKTKESPSYGAARAARTARTVRGPKPAGVRPAHAVS</sequence>
<comment type="caution">
    <text evidence="7">The sequence shown here is derived from an EMBL/GenBank/DDBJ whole genome shotgun (WGS) entry which is preliminary data.</text>
</comment>
<dbReference type="PROSITE" id="PS51077">
    <property type="entry name" value="HTH_ICLR"/>
    <property type="match status" value="1"/>
</dbReference>
<keyword evidence="3" id="KW-0804">Transcription</keyword>
<dbReference type="Gene3D" id="3.30.450.40">
    <property type="match status" value="1"/>
</dbReference>
<dbReference type="PANTHER" id="PTHR30136">
    <property type="entry name" value="HELIX-TURN-HELIX TRANSCRIPTIONAL REGULATOR, ICLR FAMILY"/>
    <property type="match status" value="1"/>
</dbReference>
<dbReference type="InterPro" id="IPR029016">
    <property type="entry name" value="GAF-like_dom_sf"/>
</dbReference>
<dbReference type="SUPFAM" id="SSF46785">
    <property type="entry name" value="Winged helix' DNA-binding domain"/>
    <property type="match status" value="1"/>
</dbReference>
<keyword evidence="1" id="KW-0805">Transcription regulation</keyword>
<dbReference type="SMART" id="SM00346">
    <property type="entry name" value="HTH_ICLR"/>
    <property type="match status" value="1"/>
</dbReference>
<keyword evidence="2" id="KW-0238">DNA-binding</keyword>
<evidence type="ECO:0000256" key="1">
    <source>
        <dbReference type="ARBA" id="ARBA00023015"/>
    </source>
</evidence>
<dbReference type="InterPro" id="IPR036388">
    <property type="entry name" value="WH-like_DNA-bd_sf"/>
</dbReference>
<evidence type="ECO:0000256" key="4">
    <source>
        <dbReference type="SAM" id="MobiDB-lite"/>
    </source>
</evidence>
<evidence type="ECO:0000259" key="6">
    <source>
        <dbReference type="PROSITE" id="PS51078"/>
    </source>
</evidence>
<protein>
    <submittedName>
        <fullName evidence="7">IclR family transcriptional regulator</fullName>
    </submittedName>
</protein>
<accession>A0A5B0BHX6</accession>
<gene>
    <name evidence="7" type="ORF">FGF04_09205</name>
</gene>
<dbReference type="OrthoDB" id="60629at2"/>
<dbReference type="Pfam" id="PF09339">
    <property type="entry name" value="HTH_IclR"/>
    <property type="match status" value="1"/>
</dbReference>
<feature type="region of interest" description="Disordered" evidence="4">
    <location>
        <begin position="252"/>
        <end position="289"/>
    </location>
</feature>
<dbReference type="AlphaFoldDB" id="A0A5B0BHX6"/>
<proteinExistence type="predicted"/>
<dbReference type="InterPro" id="IPR050707">
    <property type="entry name" value="HTH_MetabolicPath_Reg"/>
</dbReference>
<organism evidence="7 8">
    <name type="scientific">Streptomyces apricus</name>
    <dbReference type="NCBI Taxonomy" id="1828112"/>
    <lineage>
        <taxon>Bacteria</taxon>
        <taxon>Bacillati</taxon>
        <taxon>Actinomycetota</taxon>
        <taxon>Actinomycetes</taxon>
        <taxon>Kitasatosporales</taxon>
        <taxon>Streptomycetaceae</taxon>
        <taxon>Streptomyces</taxon>
    </lineage>
</organism>
<dbReference type="GO" id="GO:0003700">
    <property type="term" value="F:DNA-binding transcription factor activity"/>
    <property type="evidence" value="ECO:0007669"/>
    <property type="project" value="TreeGrafter"/>
</dbReference>
<dbReference type="Gene3D" id="1.10.10.10">
    <property type="entry name" value="Winged helix-like DNA-binding domain superfamily/Winged helix DNA-binding domain"/>
    <property type="match status" value="1"/>
</dbReference>